<gene>
    <name evidence="1" type="ORF">PV327_011370</name>
</gene>
<comment type="caution">
    <text evidence="1">The sequence shown here is derived from an EMBL/GenBank/DDBJ whole genome shotgun (WGS) entry which is preliminary data.</text>
</comment>
<dbReference type="AlphaFoldDB" id="A0AA39C3E4"/>
<name>A0AA39C3E4_MICHY</name>
<sequence>MYFQRFSIHEKNITHRSTGGNVANTSIGGDSEVNQDISESGFRRFVMKPLTALSMQVKDLHKKIDKLITAKSFSIEQRNDEETSEDEFEKFPLIQSQSDLIAFERKLKNQSFYSRIESYKSGAVASQCRKRFSSHTDEISKNDAH</sequence>
<dbReference type="Proteomes" id="UP001168972">
    <property type="component" value="Unassembled WGS sequence"/>
</dbReference>
<keyword evidence="2" id="KW-1185">Reference proteome</keyword>
<organism evidence="1 2">
    <name type="scientific">Microctonus hyperodae</name>
    <name type="common">Parasitoid wasp</name>
    <dbReference type="NCBI Taxonomy" id="165561"/>
    <lineage>
        <taxon>Eukaryota</taxon>
        <taxon>Metazoa</taxon>
        <taxon>Ecdysozoa</taxon>
        <taxon>Arthropoda</taxon>
        <taxon>Hexapoda</taxon>
        <taxon>Insecta</taxon>
        <taxon>Pterygota</taxon>
        <taxon>Neoptera</taxon>
        <taxon>Endopterygota</taxon>
        <taxon>Hymenoptera</taxon>
        <taxon>Apocrita</taxon>
        <taxon>Ichneumonoidea</taxon>
        <taxon>Braconidae</taxon>
        <taxon>Euphorinae</taxon>
        <taxon>Microctonus</taxon>
    </lineage>
</organism>
<evidence type="ECO:0000313" key="2">
    <source>
        <dbReference type="Proteomes" id="UP001168972"/>
    </source>
</evidence>
<proteinExistence type="predicted"/>
<dbReference type="EMBL" id="JAQQBR010002292">
    <property type="protein sequence ID" value="KAK0157128.1"/>
    <property type="molecule type" value="Genomic_DNA"/>
</dbReference>
<accession>A0AA39C3E4</accession>
<reference evidence="1" key="2">
    <citation type="submission" date="2023-03" db="EMBL/GenBank/DDBJ databases">
        <authorList>
            <person name="Inwood S.N."/>
            <person name="Skelly J.G."/>
            <person name="Guhlin J."/>
            <person name="Harrop T.W.R."/>
            <person name="Goldson S.G."/>
            <person name="Dearden P.K."/>
        </authorList>
    </citation>
    <scope>NUCLEOTIDE SEQUENCE</scope>
    <source>
        <strain evidence="1">Lincoln</strain>
        <tissue evidence="1">Whole body</tissue>
    </source>
</reference>
<reference evidence="1" key="1">
    <citation type="journal article" date="2023" name="bioRxiv">
        <title>Scaffold-level genome assemblies of two parasitoid biocontrol wasps reveal the parthenogenesis mechanism and an associated novel virus.</title>
        <authorList>
            <person name="Inwood S."/>
            <person name="Skelly J."/>
            <person name="Guhlin J."/>
            <person name="Harrop T."/>
            <person name="Goldson S."/>
            <person name="Dearden P."/>
        </authorList>
    </citation>
    <scope>NUCLEOTIDE SEQUENCE</scope>
    <source>
        <strain evidence="1">Lincoln</strain>
        <tissue evidence="1">Whole body</tissue>
    </source>
</reference>
<protein>
    <submittedName>
        <fullName evidence="1">Uncharacterized protein</fullName>
    </submittedName>
</protein>
<evidence type="ECO:0000313" key="1">
    <source>
        <dbReference type="EMBL" id="KAK0157128.1"/>
    </source>
</evidence>